<evidence type="ECO:0000313" key="2">
    <source>
        <dbReference type="EnsemblMetazoa" id="GPPI021085-PA"/>
    </source>
</evidence>
<keyword evidence="1" id="KW-0472">Membrane</keyword>
<sequence length="641" mass="67715">MSAKSISFVITTNLLSAVFVASAAMESIISRSKSFDGSILFVSSGFTSDIGASGIGISSGKFIIDSSCINCSSCTFLSVLSTATCWSCTDFLLSVMTSCGGRGGEISSNIDCGTDCVISPGCEPASSNSMCMPSLANSSACSTGSSTIIWVSPLLCAVNFDFFSTPPWLSLPSPSSGFFSPGKIMFKASSRSFGRGPLVGAGPSVIGTRGRNSGCLTTGFSIRLLLFERERVRVRERDTRRRERSCSSSFFSLSLITGCTVFHCCIILSSSWPCFSSSFGLTAAVLSCATVHLLRRTCAATGAAGCVGSCLIFIEGGSAVTRIEAAGLGLSNSLTSTVGRCFFLTGSSSSVVEEDESLVHEELETLPEDFLRLHSTYCVIGVLEYAMGNLRLLSYLNAMAYQYFRDPCAPGNANDRDNRVQFSEIYRMFDTNAFRDHRRPISFCLFFMDSMTLFFKRSAELSSSSSSSSSAVTPDAAALALFAALRPGFLSSSFSVVELDEDVEVVSLSVEVSSDDDDDVKGFLLRGFEGVTLRGSCCFTSMGGKMTFLLTASFGKVSSSSASSSLSRFSSPIIPVFCAAHNGALLNPASQNLPNSNASNSAPGGPGGKAFALPKRLSDGCCNIKSSSMLLFVANELKLAD</sequence>
<proteinExistence type="predicted"/>
<protein>
    <submittedName>
        <fullName evidence="2">Uncharacterized protein</fullName>
    </submittedName>
</protein>
<dbReference type="EnsemblMetazoa" id="GPPI021085-RA">
    <property type="protein sequence ID" value="GPPI021085-PA"/>
    <property type="gene ID" value="GPPI021085"/>
</dbReference>
<evidence type="ECO:0000256" key="1">
    <source>
        <dbReference type="SAM" id="Phobius"/>
    </source>
</evidence>
<accession>A0A1B0B777</accession>
<keyword evidence="3" id="KW-1185">Reference proteome</keyword>
<dbReference type="AlphaFoldDB" id="A0A1B0B777"/>
<keyword evidence="1" id="KW-0812">Transmembrane</keyword>
<reference evidence="3" key="1">
    <citation type="submission" date="2015-01" db="EMBL/GenBank/DDBJ databases">
        <authorList>
            <person name="Aksoy S."/>
            <person name="Warren W."/>
            <person name="Wilson R.K."/>
        </authorList>
    </citation>
    <scope>NUCLEOTIDE SEQUENCE [LARGE SCALE GENOMIC DNA]</scope>
    <source>
        <strain evidence="3">IAEA</strain>
    </source>
</reference>
<dbReference type="Proteomes" id="UP000092460">
    <property type="component" value="Unassembled WGS sequence"/>
</dbReference>
<reference evidence="2" key="2">
    <citation type="submission" date="2020-05" db="UniProtKB">
        <authorList>
            <consortium name="EnsemblMetazoa"/>
        </authorList>
    </citation>
    <scope>IDENTIFICATION</scope>
    <source>
        <strain evidence="2">IAEA</strain>
    </source>
</reference>
<dbReference type="EMBL" id="JXJN01009413">
    <property type="status" value="NOT_ANNOTATED_CDS"/>
    <property type="molecule type" value="Genomic_DNA"/>
</dbReference>
<keyword evidence="1" id="KW-1133">Transmembrane helix</keyword>
<feature type="transmembrane region" description="Helical" evidence="1">
    <location>
        <begin position="6"/>
        <end position="25"/>
    </location>
</feature>
<name>A0A1B0B777_9MUSC</name>
<evidence type="ECO:0000313" key="3">
    <source>
        <dbReference type="Proteomes" id="UP000092460"/>
    </source>
</evidence>
<organism evidence="2 3">
    <name type="scientific">Glossina palpalis gambiensis</name>
    <dbReference type="NCBI Taxonomy" id="67801"/>
    <lineage>
        <taxon>Eukaryota</taxon>
        <taxon>Metazoa</taxon>
        <taxon>Ecdysozoa</taxon>
        <taxon>Arthropoda</taxon>
        <taxon>Hexapoda</taxon>
        <taxon>Insecta</taxon>
        <taxon>Pterygota</taxon>
        <taxon>Neoptera</taxon>
        <taxon>Endopterygota</taxon>
        <taxon>Diptera</taxon>
        <taxon>Brachycera</taxon>
        <taxon>Muscomorpha</taxon>
        <taxon>Hippoboscoidea</taxon>
        <taxon>Glossinidae</taxon>
        <taxon>Glossina</taxon>
    </lineage>
</organism>
<dbReference type="VEuPathDB" id="VectorBase:GPPI021085"/>